<feature type="transmembrane region" description="Helical" evidence="6">
    <location>
        <begin position="7"/>
        <end position="28"/>
    </location>
</feature>
<feature type="transmembrane region" description="Helical" evidence="6">
    <location>
        <begin position="345"/>
        <end position="365"/>
    </location>
</feature>
<accession>A0AAE3DDI3</accession>
<evidence type="ECO:0000313" key="7">
    <source>
        <dbReference type="EMBL" id="MCC2128992.1"/>
    </source>
</evidence>
<proteinExistence type="predicted"/>
<feature type="transmembrane region" description="Helical" evidence="6">
    <location>
        <begin position="440"/>
        <end position="460"/>
    </location>
</feature>
<feature type="transmembrane region" description="Helical" evidence="6">
    <location>
        <begin position="399"/>
        <end position="420"/>
    </location>
</feature>
<organism evidence="7 8">
    <name type="scientific">Brotocaccenecus cirricatena</name>
    <dbReference type="NCBI Taxonomy" id="3064195"/>
    <lineage>
        <taxon>Bacteria</taxon>
        <taxon>Bacillati</taxon>
        <taxon>Bacillota</taxon>
        <taxon>Clostridia</taxon>
        <taxon>Eubacteriales</taxon>
        <taxon>Oscillospiraceae</taxon>
        <taxon>Brotocaccenecus</taxon>
    </lineage>
</organism>
<evidence type="ECO:0000256" key="3">
    <source>
        <dbReference type="ARBA" id="ARBA00022692"/>
    </source>
</evidence>
<dbReference type="RefSeq" id="WP_302928320.1">
    <property type="nucleotide sequence ID" value="NZ_JAJEPW010000011.1"/>
</dbReference>
<reference evidence="7" key="1">
    <citation type="submission" date="2021-10" db="EMBL/GenBank/DDBJ databases">
        <title>Anaerobic single-cell dispensing facilitates the cultivation of human gut bacteria.</title>
        <authorList>
            <person name="Afrizal A."/>
        </authorList>
    </citation>
    <scope>NUCLEOTIDE SEQUENCE</scope>
    <source>
        <strain evidence="7">CLA-AA-H272</strain>
    </source>
</reference>
<dbReference type="Proteomes" id="UP001199319">
    <property type="component" value="Unassembled WGS sequence"/>
</dbReference>
<keyword evidence="5 6" id="KW-0472">Membrane</keyword>
<gene>
    <name evidence="7" type="ORF">LKD37_05590</name>
</gene>
<evidence type="ECO:0000256" key="2">
    <source>
        <dbReference type="ARBA" id="ARBA00022475"/>
    </source>
</evidence>
<feature type="transmembrane region" description="Helical" evidence="6">
    <location>
        <begin position="377"/>
        <end position="393"/>
    </location>
</feature>
<comment type="caution">
    <text evidence="7">The sequence shown here is derived from an EMBL/GenBank/DDBJ whole genome shotgun (WGS) entry which is preliminary data.</text>
</comment>
<feature type="transmembrane region" description="Helical" evidence="6">
    <location>
        <begin position="84"/>
        <end position="106"/>
    </location>
</feature>
<feature type="transmembrane region" description="Helical" evidence="6">
    <location>
        <begin position="227"/>
        <end position="249"/>
    </location>
</feature>
<comment type="subcellular location">
    <subcellularLocation>
        <location evidence="1">Cell membrane</location>
        <topology evidence="1">Multi-pass membrane protein</topology>
    </subcellularLocation>
</comment>
<evidence type="ECO:0000256" key="5">
    <source>
        <dbReference type="ARBA" id="ARBA00023136"/>
    </source>
</evidence>
<protein>
    <submittedName>
        <fullName evidence="7">Lipopolysaccharide biosynthesis protein</fullName>
    </submittedName>
</protein>
<feature type="transmembrane region" description="Helical" evidence="6">
    <location>
        <begin position="311"/>
        <end position="333"/>
    </location>
</feature>
<dbReference type="PANTHER" id="PTHR30250">
    <property type="entry name" value="PST FAMILY PREDICTED COLANIC ACID TRANSPORTER"/>
    <property type="match status" value="1"/>
</dbReference>
<keyword evidence="3 6" id="KW-0812">Transmembrane</keyword>
<dbReference type="AlphaFoldDB" id="A0AAE3DDI3"/>
<feature type="transmembrane region" description="Helical" evidence="6">
    <location>
        <begin position="40"/>
        <end position="63"/>
    </location>
</feature>
<keyword evidence="4 6" id="KW-1133">Transmembrane helix</keyword>
<evidence type="ECO:0000313" key="8">
    <source>
        <dbReference type="Proteomes" id="UP001199319"/>
    </source>
</evidence>
<feature type="transmembrane region" description="Helical" evidence="6">
    <location>
        <begin position="466"/>
        <end position="484"/>
    </location>
</feature>
<evidence type="ECO:0000256" key="1">
    <source>
        <dbReference type="ARBA" id="ARBA00004651"/>
    </source>
</evidence>
<dbReference type="Pfam" id="PF01943">
    <property type="entry name" value="Polysacc_synt"/>
    <property type="match status" value="1"/>
</dbReference>
<name>A0AAE3DDI3_9FIRM</name>
<keyword evidence="2" id="KW-1003">Cell membrane</keyword>
<dbReference type="InterPro" id="IPR050833">
    <property type="entry name" value="Poly_Biosynth_Transport"/>
</dbReference>
<dbReference type="PANTHER" id="PTHR30250:SF26">
    <property type="entry name" value="PSMA PROTEIN"/>
    <property type="match status" value="1"/>
</dbReference>
<sequence>MNQVRLGAVLSYVSMGLSTLISLIYTPIMLGRLGETEYGVYGAVGPIISYLLLLSMGLGSAYIRYYSQAKVAKDRREMAKLNGMFLVTLSLLGLVLLALGFFLAAHPQMVFGTKWAPEELALGAKLLRIMTLNAALSFPFSVFESHVNIHERYLFLKAVTMAKSVLSPLISIPLLLLGFRSPAIATLSLVLTIVCGLTYMAYCFAVLKMPVSFRTYDLPLMKNMMGFTFYIFLAVVVDQLNYGIGTLMTTWIHGAELSGVYYSANQLNVYYLSFAMAISNVLIPRVHRMVAEGDSNRELTRLMTKAGRLQFIMLMAVFLGFVAVGRPFVILWAGGKEQFAVDYPVALLLFASTIVSAIQFVGLEILRAKNMHRFRAWVYLAAAAVNVGLMIPLCKYGGLVGVAGSILFITVVGNVLPINWYFRRHVGLDVRWFWVRIARLLPSMLVPAIVAVLIAVLAPVSGYLDILIWGCVFVAVYAASLWLFGMNRYERGIVTGVLDKFRRKRRRRA</sequence>
<feature type="transmembrane region" description="Helical" evidence="6">
    <location>
        <begin position="183"/>
        <end position="207"/>
    </location>
</feature>
<keyword evidence="8" id="KW-1185">Reference proteome</keyword>
<feature type="transmembrane region" description="Helical" evidence="6">
    <location>
        <begin position="269"/>
        <end position="290"/>
    </location>
</feature>
<evidence type="ECO:0000256" key="4">
    <source>
        <dbReference type="ARBA" id="ARBA00022989"/>
    </source>
</evidence>
<evidence type="ECO:0000256" key="6">
    <source>
        <dbReference type="SAM" id="Phobius"/>
    </source>
</evidence>
<dbReference type="InterPro" id="IPR002797">
    <property type="entry name" value="Polysacc_synth"/>
</dbReference>
<dbReference type="GO" id="GO:0005886">
    <property type="term" value="C:plasma membrane"/>
    <property type="evidence" value="ECO:0007669"/>
    <property type="project" value="UniProtKB-SubCell"/>
</dbReference>
<dbReference type="EMBL" id="JAJEPW010000011">
    <property type="protein sequence ID" value="MCC2128992.1"/>
    <property type="molecule type" value="Genomic_DNA"/>
</dbReference>